<evidence type="ECO:0000313" key="1">
    <source>
        <dbReference type="EMBL" id="TNN75913.1"/>
    </source>
</evidence>
<reference evidence="1 2" key="1">
    <citation type="submission" date="2019-03" db="EMBL/GenBank/DDBJ databases">
        <title>First draft genome of Liparis tanakae, snailfish: a comprehensive survey of snailfish specific genes.</title>
        <authorList>
            <person name="Kim W."/>
            <person name="Song I."/>
            <person name="Jeong J.-H."/>
            <person name="Kim D."/>
            <person name="Kim S."/>
            <person name="Ryu S."/>
            <person name="Song J.Y."/>
            <person name="Lee S.K."/>
        </authorList>
    </citation>
    <scope>NUCLEOTIDE SEQUENCE [LARGE SCALE GENOMIC DNA]</scope>
    <source>
        <tissue evidence="1">Muscle</tissue>
    </source>
</reference>
<proteinExistence type="predicted"/>
<dbReference type="Proteomes" id="UP000314294">
    <property type="component" value="Unassembled WGS sequence"/>
</dbReference>
<keyword evidence="2" id="KW-1185">Reference proteome</keyword>
<gene>
    <name evidence="1" type="ORF">EYF80_013883</name>
</gene>
<protein>
    <submittedName>
        <fullName evidence="1">Uncharacterized protein</fullName>
    </submittedName>
</protein>
<dbReference type="AlphaFoldDB" id="A0A4Z2IFM3"/>
<dbReference type="EMBL" id="SRLO01000098">
    <property type="protein sequence ID" value="TNN75913.1"/>
    <property type="molecule type" value="Genomic_DNA"/>
</dbReference>
<comment type="caution">
    <text evidence="1">The sequence shown here is derived from an EMBL/GenBank/DDBJ whole genome shotgun (WGS) entry which is preliminary data.</text>
</comment>
<evidence type="ECO:0000313" key="2">
    <source>
        <dbReference type="Proteomes" id="UP000314294"/>
    </source>
</evidence>
<organism evidence="1 2">
    <name type="scientific">Liparis tanakae</name>
    <name type="common">Tanaka's snailfish</name>
    <dbReference type="NCBI Taxonomy" id="230148"/>
    <lineage>
        <taxon>Eukaryota</taxon>
        <taxon>Metazoa</taxon>
        <taxon>Chordata</taxon>
        <taxon>Craniata</taxon>
        <taxon>Vertebrata</taxon>
        <taxon>Euteleostomi</taxon>
        <taxon>Actinopterygii</taxon>
        <taxon>Neopterygii</taxon>
        <taxon>Teleostei</taxon>
        <taxon>Neoteleostei</taxon>
        <taxon>Acanthomorphata</taxon>
        <taxon>Eupercaria</taxon>
        <taxon>Perciformes</taxon>
        <taxon>Cottioidei</taxon>
        <taxon>Cottales</taxon>
        <taxon>Liparidae</taxon>
        <taxon>Liparis</taxon>
    </lineage>
</organism>
<name>A0A4Z2IFM3_9TELE</name>
<sequence length="108" mass="11280">MEARDVFGEVAGLEGPAAVATLAVSHQSSANDTEDAFGSGARRQAVLLAPGAAISLGAGLSTDWRSSRGPPSCGLATWDVGSRNRLTLDVFEAALQEYRAPWPLLRVL</sequence>
<accession>A0A4Z2IFM3</accession>